<dbReference type="Proteomes" id="UP000028547">
    <property type="component" value="Unassembled WGS sequence"/>
</dbReference>
<evidence type="ECO:0000313" key="1">
    <source>
        <dbReference type="EMBL" id="KFA93671.1"/>
    </source>
</evidence>
<accession>A0A084SYY6</accession>
<organism evidence="1 2">
    <name type="scientific">Archangium violaceum Cb vi76</name>
    <dbReference type="NCBI Taxonomy" id="1406225"/>
    <lineage>
        <taxon>Bacteria</taxon>
        <taxon>Pseudomonadati</taxon>
        <taxon>Myxococcota</taxon>
        <taxon>Myxococcia</taxon>
        <taxon>Myxococcales</taxon>
        <taxon>Cystobacterineae</taxon>
        <taxon>Archangiaceae</taxon>
        <taxon>Archangium</taxon>
    </lineage>
</organism>
<comment type="caution">
    <text evidence="1">The sequence shown here is derived from an EMBL/GenBank/DDBJ whole genome shotgun (WGS) entry which is preliminary data.</text>
</comment>
<name>A0A084SYY6_9BACT</name>
<reference evidence="1 2" key="1">
    <citation type="submission" date="2014-07" db="EMBL/GenBank/DDBJ databases">
        <title>Draft Genome Sequence of Gephyronic Acid Producer, Cystobacter violaceus Strain Cb vi76.</title>
        <authorList>
            <person name="Stevens D.C."/>
            <person name="Young J."/>
            <person name="Carmichael R."/>
            <person name="Tan J."/>
            <person name="Taylor R.E."/>
        </authorList>
    </citation>
    <scope>NUCLEOTIDE SEQUENCE [LARGE SCALE GENOMIC DNA]</scope>
    <source>
        <strain evidence="1 2">Cb vi76</strain>
    </source>
</reference>
<sequence>MEIFNASGAERSIKGIMRLWRMDEDFLADVRLVLYEQWMVDPLRVRCFRTWAKTVAKHFAGGRAGNRMRHASWVERITPLLLEEARVEELANTERQLRKILDEQLLCLMKRYTDCLTPQENAALREFQRRLEAAERGEVLPRWHPNMHRAFCRARKRLLELLTAVDDTDDEKEPV</sequence>
<proteinExistence type="predicted"/>
<gene>
    <name evidence="1" type="ORF">Q664_07880</name>
</gene>
<dbReference type="EMBL" id="JPMI01000045">
    <property type="protein sequence ID" value="KFA93671.1"/>
    <property type="molecule type" value="Genomic_DNA"/>
</dbReference>
<evidence type="ECO:0000313" key="2">
    <source>
        <dbReference type="Proteomes" id="UP000028547"/>
    </source>
</evidence>
<protein>
    <submittedName>
        <fullName evidence="1">Uncharacterized protein</fullName>
    </submittedName>
</protein>
<dbReference type="AlphaFoldDB" id="A0A084SYY6"/>
<dbReference type="RefSeq" id="WP_043391603.1">
    <property type="nucleotide sequence ID" value="NZ_JPMI01000045.1"/>
</dbReference>